<feature type="transmembrane region" description="Helical" evidence="5">
    <location>
        <begin position="116"/>
        <end position="136"/>
    </location>
</feature>
<evidence type="ECO:0000256" key="4">
    <source>
        <dbReference type="ARBA" id="ARBA00023136"/>
    </source>
</evidence>
<keyword evidence="4 5" id="KW-0472">Membrane</keyword>
<feature type="domain" description="Methylamine utilisation protein MauE" evidence="6">
    <location>
        <begin position="1"/>
        <end position="131"/>
    </location>
</feature>
<protein>
    <submittedName>
        <fullName evidence="7">Methylamine utilisation protein MauE</fullName>
    </submittedName>
</protein>
<dbReference type="Pfam" id="PF07291">
    <property type="entry name" value="MauE"/>
    <property type="match status" value="1"/>
</dbReference>
<dbReference type="InterPro" id="IPR009908">
    <property type="entry name" value="Methylamine_util_MauE"/>
</dbReference>
<keyword evidence="3 5" id="KW-1133">Transmembrane helix</keyword>
<dbReference type="AlphaFoldDB" id="A0A1H0AGY4"/>
<feature type="transmembrane region" description="Helical" evidence="5">
    <location>
        <begin position="6"/>
        <end position="24"/>
    </location>
</feature>
<dbReference type="STRING" id="211114.SAMN04489726_6064"/>
<feature type="transmembrane region" description="Helical" evidence="5">
    <location>
        <begin position="75"/>
        <end position="95"/>
    </location>
</feature>
<evidence type="ECO:0000256" key="2">
    <source>
        <dbReference type="ARBA" id="ARBA00022692"/>
    </source>
</evidence>
<reference evidence="7 8" key="1">
    <citation type="submission" date="2016-10" db="EMBL/GenBank/DDBJ databases">
        <authorList>
            <person name="de Groot N.N."/>
        </authorList>
    </citation>
    <scope>NUCLEOTIDE SEQUENCE [LARGE SCALE GENOMIC DNA]</scope>
    <source>
        <strain evidence="7 8">DSM 44149</strain>
    </source>
</reference>
<dbReference type="GO" id="GO:0016020">
    <property type="term" value="C:membrane"/>
    <property type="evidence" value="ECO:0007669"/>
    <property type="project" value="UniProtKB-SubCell"/>
</dbReference>
<evidence type="ECO:0000256" key="3">
    <source>
        <dbReference type="ARBA" id="ARBA00022989"/>
    </source>
</evidence>
<evidence type="ECO:0000259" key="6">
    <source>
        <dbReference type="Pfam" id="PF07291"/>
    </source>
</evidence>
<proteinExistence type="predicted"/>
<keyword evidence="2 5" id="KW-0812">Transmembrane</keyword>
<dbReference type="GO" id="GO:0030416">
    <property type="term" value="P:methylamine metabolic process"/>
    <property type="evidence" value="ECO:0007669"/>
    <property type="project" value="InterPro"/>
</dbReference>
<evidence type="ECO:0000256" key="5">
    <source>
        <dbReference type="SAM" id="Phobius"/>
    </source>
</evidence>
<comment type="subcellular location">
    <subcellularLocation>
        <location evidence="1">Membrane</location>
        <topology evidence="1">Multi-pass membrane protein</topology>
    </subcellularLocation>
</comment>
<evidence type="ECO:0000256" key="1">
    <source>
        <dbReference type="ARBA" id="ARBA00004141"/>
    </source>
</evidence>
<keyword evidence="8" id="KW-1185">Reference proteome</keyword>
<dbReference type="Proteomes" id="UP000183376">
    <property type="component" value="Chromosome I"/>
</dbReference>
<dbReference type="eggNOG" id="COG1225">
    <property type="taxonomic scope" value="Bacteria"/>
</dbReference>
<dbReference type="RefSeq" id="WP_052407011.1">
    <property type="nucleotide sequence ID" value="NZ_JOEF01000003.1"/>
</dbReference>
<gene>
    <name evidence="7" type="ORF">SAMN04489726_6064</name>
</gene>
<organism evidence="7 8">
    <name type="scientific">Allokutzneria albata</name>
    <name type="common">Kibdelosporangium albatum</name>
    <dbReference type="NCBI Taxonomy" id="211114"/>
    <lineage>
        <taxon>Bacteria</taxon>
        <taxon>Bacillati</taxon>
        <taxon>Actinomycetota</taxon>
        <taxon>Actinomycetes</taxon>
        <taxon>Pseudonocardiales</taxon>
        <taxon>Pseudonocardiaceae</taxon>
        <taxon>Allokutzneria</taxon>
    </lineage>
</organism>
<evidence type="ECO:0000313" key="8">
    <source>
        <dbReference type="Proteomes" id="UP000183376"/>
    </source>
</evidence>
<dbReference type="OrthoDB" id="3430313at2"/>
<accession>A0A1H0AGY4</accession>
<dbReference type="EMBL" id="LT629701">
    <property type="protein sequence ID" value="SDN32581.1"/>
    <property type="molecule type" value="Genomic_DNA"/>
</dbReference>
<sequence>MTYLVLACRAVLVGVFVVSLFGKLRSRTAYRDFVAATATLLSTTPARARQPAKLTLTAELVVTCALLITPLTRPALVMATALLLCFTAALTQALLRGTRTPCRCFGRPTPVSPSHVLRNTALIAVAMTALITDFALTQ</sequence>
<dbReference type="UniPathway" id="UPA00895"/>
<name>A0A1H0AGY4_ALLAB</name>
<evidence type="ECO:0000313" key="7">
    <source>
        <dbReference type="EMBL" id="SDN32581.1"/>
    </source>
</evidence>